<keyword evidence="1" id="KW-1133">Transmembrane helix</keyword>
<protein>
    <submittedName>
        <fullName evidence="2">Secreted protein</fullName>
    </submittedName>
</protein>
<accession>A0ABY6TCH9</accession>
<keyword evidence="3" id="KW-1185">Reference proteome</keyword>
<name>A0ABY6TCH9_9CORY</name>
<proteinExistence type="predicted"/>
<evidence type="ECO:0000256" key="1">
    <source>
        <dbReference type="SAM" id="Phobius"/>
    </source>
</evidence>
<dbReference type="Proteomes" id="UP000280707">
    <property type="component" value="Chromosome"/>
</dbReference>
<gene>
    <name evidence="2" type="ORF">NCTC934_00320</name>
</gene>
<feature type="transmembrane region" description="Helical" evidence="1">
    <location>
        <begin position="111"/>
        <end position="136"/>
    </location>
</feature>
<sequence length="153" mass="16886">MSPRYRPAVFRRRLHQLVLAVYVALIVGSVGLVVGPFLNDRAISAQPSRALATVKDVGVLRTTVDFQDSDGIYHAPRQGLLYPTDLGEGQQVWVQYAEDNPDLVKVEGREWTLAVIPALSVAIVSTLAAVGLWRLINLTTRRAEKPAENRAEK</sequence>
<evidence type="ECO:0000313" key="3">
    <source>
        <dbReference type="Proteomes" id="UP000280707"/>
    </source>
</evidence>
<feature type="transmembrane region" description="Helical" evidence="1">
    <location>
        <begin position="20"/>
        <end position="38"/>
    </location>
</feature>
<dbReference type="RefSeq" id="WP_126318221.1">
    <property type="nucleotide sequence ID" value="NZ_LR134408.1"/>
</dbReference>
<dbReference type="EMBL" id="LR134408">
    <property type="protein sequence ID" value="VEH72061.1"/>
    <property type="molecule type" value="Genomic_DNA"/>
</dbReference>
<organism evidence="2 3">
    <name type="scientific">Corynebacterium segmentosum</name>
    <dbReference type="NCBI Taxonomy" id="43990"/>
    <lineage>
        <taxon>Bacteria</taxon>
        <taxon>Bacillati</taxon>
        <taxon>Actinomycetota</taxon>
        <taxon>Actinomycetes</taxon>
        <taxon>Mycobacteriales</taxon>
        <taxon>Corynebacteriaceae</taxon>
        <taxon>Corynebacterium</taxon>
    </lineage>
</organism>
<keyword evidence="1" id="KW-0472">Membrane</keyword>
<keyword evidence="1" id="KW-0812">Transmembrane</keyword>
<reference evidence="2 3" key="1">
    <citation type="submission" date="2018-12" db="EMBL/GenBank/DDBJ databases">
        <authorList>
            <consortium name="Pathogen Informatics"/>
        </authorList>
    </citation>
    <scope>NUCLEOTIDE SEQUENCE [LARGE SCALE GENOMIC DNA]</scope>
    <source>
        <strain evidence="2 3">NCTC934</strain>
    </source>
</reference>
<evidence type="ECO:0000313" key="2">
    <source>
        <dbReference type="EMBL" id="VEH72061.1"/>
    </source>
</evidence>